<organism evidence="3 4">
    <name type="scientific">Cupriavidus lacunae</name>
    <dbReference type="NCBI Taxonomy" id="2666307"/>
    <lineage>
        <taxon>Bacteria</taxon>
        <taxon>Pseudomonadati</taxon>
        <taxon>Pseudomonadota</taxon>
        <taxon>Betaproteobacteria</taxon>
        <taxon>Burkholderiales</taxon>
        <taxon>Burkholderiaceae</taxon>
        <taxon>Cupriavidus</taxon>
    </lineage>
</organism>
<evidence type="ECO:0000259" key="1">
    <source>
        <dbReference type="Pfam" id="PF00111"/>
    </source>
</evidence>
<evidence type="ECO:0000259" key="2">
    <source>
        <dbReference type="Pfam" id="PF01799"/>
    </source>
</evidence>
<dbReference type="AlphaFoldDB" id="A0A370NVP1"/>
<dbReference type="PANTHER" id="PTHR45331">
    <property type="entry name" value="OXIDOREDUCTASE, IRON-SULPHUR BINDING SUBUNIT-RELATED-RELATED"/>
    <property type="match status" value="1"/>
</dbReference>
<dbReference type="RefSeq" id="WP_115212155.1">
    <property type="nucleotide sequence ID" value="NZ_QKWJ01000014.1"/>
</dbReference>
<sequence>MSIATQPLSLNINGKDVGPLDVPEGLMMIDFLHEYLDLTGSRLGCGQGICHACVVIHDKTDGTSEEVRSCITGAHWFQGRKVRTVEGHGKRNDKGEVVELTPVQQKFLEHFSFQCGYCTPGFVNGATILVEQLKRKPVAKDKVDETITAALDGHICRCTGYVRYYEAVKDVITSTPGLVLANTTDSGSAK</sequence>
<evidence type="ECO:0000313" key="4">
    <source>
        <dbReference type="Proteomes" id="UP000255165"/>
    </source>
</evidence>
<dbReference type="Pfam" id="PF00111">
    <property type="entry name" value="Fer2"/>
    <property type="match status" value="1"/>
</dbReference>
<dbReference type="GO" id="GO:0046872">
    <property type="term" value="F:metal ion binding"/>
    <property type="evidence" value="ECO:0007669"/>
    <property type="project" value="InterPro"/>
</dbReference>
<dbReference type="Gene3D" id="1.10.150.120">
    <property type="entry name" value="[2Fe-2S]-binding domain"/>
    <property type="match status" value="1"/>
</dbReference>
<dbReference type="InterPro" id="IPR002888">
    <property type="entry name" value="2Fe-2S-bd"/>
</dbReference>
<reference evidence="4" key="1">
    <citation type="submission" date="2018-06" db="EMBL/GenBank/DDBJ databases">
        <authorList>
            <person name="Feng T."/>
            <person name="Jeon C.O."/>
        </authorList>
    </citation>
    <scope>NUCLEOTIDE SEQUENCE [LARGE SCALE GENOMIC DNA]</scope>
    <source>
        <strain evidence="4">S23</strain>
    </source>
</reference>
<dbReference type="EMBL" id="QKWJ01000014">
    <property type="protein sequence ID" value="RDK09656.1"/>
    <property type="molecule type" value="Genomic_DNA"/>
</dbReference>
<dbReference type="PANTHER" id="PTHR45331:SF2">
    <property type="entry name" value="OXIDOREDUCTASE WITH IRON-SULFUR SUBUNIT"/>
    <property type="match status" value="1"/>
</dbReference>
<evidence type="ECO:0000313" key="3">
    <source>
        <dbReference type="EMBL" id="RDK09656.1"/>
    </source>
</evidence>
<dbReference type="GO" id="GO:0016903">
    <property type="term" value="F:oxidoreductase activity, acting on the aldehyde or oxo group of donors"/>
    <property type="evidence" value="ECO:0007669"/>
    <property type="project" value="TreeGrafter"/>
</dbReference>
<gene>
    <name evidence="3" type="ORF">DN412_13785</name>
</gene>
<keyword evidence="4" id="KW-1185">Reference proteome</keyword>
<dbReference type="Gene3D" id="3.10.20.30">
    <property type="match status" value="1"/>
</dbReference>
<dbReference type="InterPro" id="IPR012675">
    <property type="entry name" value="Beta-grasp_dom_sf"/>
</dbReference>
<accession>A0A370NVP1</accession>
<dbReference type="InterPro" id="IPR036010">
    <property type="entry name" value="2Fe-2S_ferredoxin-like_sf"/>
</dbReference>
<proteinExistence type="predicted"/>
<comment type="caution">
    <text evidence="3">The sequence shown here is derived from an EMBL/GenBank/DDBJ whole genome shotgun (WGS) entry which is preliminary data.</text>
</comment>
<dbReference type="InterPro" id="IPR001041">
    <property type="entry name" value="2Fe-2S_ferredoxin-type"/>
</dbReference>
<dbReference type="SUPFAM" id="SSF47741">
    <property type="entry name" value="CO dehydrogenase ISP C-domain like"/>
    <property type="match status" value="1"/>
</dbReference>
<dbReference type="Proteomes" id="UP000255165">
    <property type="component" value="Unassembled WGS sequence"/>
</dbReference>
<dbReference type="Pfam" id="PF01799">
    <property type="entry name" value="Fer2_2"/>
    <property type="match status" value="1"/>
</dbReference>
<dbReference type="SUPFAM" id="SSF54292">
    <property type="entry name" value="2Fe-2S ferredoxin-like"/>
    <property type="match status" value="1"/>
</dbReference>
<feature type="domain" description="[2Fe-2S]-binding" evidence="2">
    <location>
        <begin position="84"/>
        <end position="169"/>
    </location>
</feature>
<name>A0A370NVP1_9BURK</name>
<dbReference type="InterPro" id="IPR052914">
    <property type="entry name" value="Aldehyde_Oxdr_Iron-Sulfur"/>
</dbReference>
<dbReference type="InterPro" id="IPR036884">
    <property type="entry name" value="2Fe-2S-bd_dom_sf"/>
</dbReference>
<protein>
    <submittedName>
        <fullName evidence="3">(2Fe-2S)-binding protein</fullName>
    </submittedName>
</protein>
<dbReference type="GO" id="GO:0051537">
    <property type="term" value="F:2 iron, 2 sulfur cluster binding"/>
    <property type="evidence" value="ECO:0007669"/>
    <property type="project" value="TreeGrafter"/>
</dbReference>
<feature type="domain" description="2Fe-2S ferredoxin-type" evidence="1">
    <location>
        <begin position="20"/>
        <end position="70"/>
    </location>
</feature>